<accession>A0A8D8VFX6</accession>
<name>A0A8D8VFX6_9HEMI</name>
<organism evidence="2">
    <name type="scientific">Cacopsylla melanoneura</name>
    <dbReference type="NCBI Taxonomy" id="428564"/>
    <lineage>
        <taxon>Eukaryota</taxon>
        <taxon>Metazoa</taxon>
        <taxon>Ecdysozoa</taxon>
        <taxon>Arthropoda</taxon>
        <taxon>Hexapoda</taxon>
        <taxon>Insecta</taxon>
        <taxon>Pterygota</taxon>
        <taxon>Neoptera</taxon>
        <taxon>Paraneoptera</taxon>
        <taxon>Hemiptera</taxon>
        <taxon>Sternorrhyncha</taxon>
        <taxon>Psylloidea</taxon>
        <taxon>Psyllidae</taxon>
        <taxon>Psyllinae</taxon>
        <taxon>Cacopsylla</taxon>
    </lineage>
</organism>
<dbReference type="EMBL" id="HBUF01058273">
    <property type="protein sequence ID" value="CAG6624853.1"/>
    <property type="molecule type" value="Transcribed_RNA"/>
</dbReference>
<keyword evidence="1" id="KW-0812">Transmembrane</keyword>
<evidence type="ECO:0000313" key="2">
    <source>
        <dbReference type="EMBL" id="CAG6624853.1"/>
    </source>
</evidence>
<keyword evidence="1" id="KW-0472">Membrane</keyword>
<reference evidence="2" key="1">
    <citation type="submission" date="2021-05" db="EMBL/GenBank/DDBJ databases">
        <authorList>
            <person name="Alioto T."/>
            <person name="Alioto T."/>
            <person name="Gomez Garrido J."/>
        </authorList>
    </citation>
    <scope>NUCLEOTIDE SEQUENCE</scope>
</reference>
<evidence type="ECO:0000256" key="1">
    <source>
        <dbReference type="SAM" id="Phobius"/>
    </source>
</evidence>
<feature type="transmembrane region" description="Helical" evidence="1">
    <location>
        <begin position="127"/>
        <end position="147"/>
    </location>
</feature>
<proteinExistence type="predicted"/>
<dbReference type="AlphaFoldDB" id="A0A8D8VFX6"/>
<sequence length="163" mass="18746">MNTSVGDVNMFFLCGAFEISVRNFRGHHGLTKSLSAIFESLRSSYSGSDAVGRNSHFKWLITVLTLTTLSGRHYIQPQWQLFFPQLRIEPGTPRLLSQWLYGLGYGRKCISEYYNRIRKVVMFSPDVSNLALLIVEILCIMYTLHFVQKHWSLVPLIIKSLNT</sequence>
<keyword evidence="1" id="KW-1133">Transmembrane helix</keyword>
<protein>
    <submittedName>
        <fullName evidence="2">Uncharacterized protein</fullName>
    </submittedName>
</protein>